<comment type="caution">
    <text evidence="1">The sequence shown here is derived from an EMBL/GenBank/DDBJ whole genome shotgun (WGS) entry which is preliminary data.</text>
</comment>
<gene>
    <name evidence="1" type="primary">RvY_10823-1</name>
    <name evidence="1" type="synonym">RvY_10823.1</name>
    <name evidence="1" type="ORF">RvY_10823</name>
</gene>
<sequence>MPIWSVPIPCPVSTVGFRTINPHGSYPAPEFCSNYSSDYVVEEARVDKLSNASTLVKSGKGS</sequence>
<name>A0A1D1VE20_RAMVA</name>
<protein>
    <submittedName>
        <fullName evidence="1">Uncharacterized protein</fullName>
    </submittedName>
</protein>
<dbReference type="AlphaFoldDB" id="A0A1D1VE20"/>
<keyword evidence="2" id="KW-1185">Reference proteome</keyword>
<accession>A0A1D1VE20</accession>
<proteinExistence type="predicted"/>
<reference evidence="1 2" key="1">
    <citation type="journal article" date="2016" name="Nat. Commun.">
        <title>Extremotolerant tardigrade genome and improved radiotolerance of human cultured cells by tardigrade-unique protein.</title>
        <authorList>
            <person name="Hashimoto T."/>
            <person name="Horikawa D.D."/>
            <person name="Saito Y."/>
            <person name="Kuwahara H."/>
            <person name="Kozuka-Hata H."/>
            <person name="Shin-I T."/>
            <person name="Minakuchi Y."/>
            <person name="Ohishi K."/>
            <person name="Motoyama A."/>
            <person name="Aizu T."/>
            <person name="Enomoto A."/>
            <person name="Kondo K."/>
            <person name="Tanaka S."/>
            <person name="Hara Y."/>
            <person name="Koshikawa S."/>
            <person name="Sagara H."/>
            <person name="Miura T."/>
            <person name="Yokobori S."/>
            <person name="Miyagawa K."/>
            <person name="Suzuki Y."/>
            <person name="Kubo T."/>
            <person name="Oyama M."/>
            <person name="Kohara Y."/>
            <person name="Fujiyama A."/>
            <person name="Arakawa K."/>
            <person name="Katayama T."/>
            <person name="Toyoda A."/>
            <person name="Kunieda T."/>
        </authorList>
    </citation>
    <scope>NUCLEOTIDE SEQUENCE [LARGE SCALE GENOMIC DNA]</scope>
    <source>
        <strain evidence="1 2">YOKOZUNA-1</strain>
    </source>
</reference>
<evidence type="ECO:0000313" key="1">
    <source>
        <dbReference type="EMBL" id="GAU99886.1"/>
    </source>
</evidence>
<evidence type="ECO:0000313" key="2">
    <source>
        <dbReference type="Proteomes" id="UP000186922"/>
    </source>
</evidence>
<dbReference type="EMBL" id="BDGG01000005">
    <property type="protein sequence ID" value="GAU99886.1"/>
    <property type="molecule type" value="Genomic_DNA"/>
</dbReference>
<organism evidence="1 2">
    <name type="scientific">Ramazzottius varieornatus</name>
    <name type="common">Water bear</name>
    <name type="synonym">Tardigrade</name>
    <dbReference type="NCBI Taxonomy" id="947166"/>
    <lineage>
        <taxon>Eukaryota</taxon>
        <taxon>Metazoa</taxon>
        <taxon>Ecdysozoa</taxon>
        <taxon>Tardigrada</taxon>
        <taxon>Eutardigrada</taxon>
        <taxon>Parachela</taxon>
        <taxon>Hypsibioidea</taxon>
        <taxon>Ramazzottiidae</taxon>
        <taxon>Ramazzottius</taxon>
    </lineage>
</organism>
<dbReference type="Proteomes" id="UP000186922">
    <property type="component" value="Unassembled WGS sequence"/>
</dbReference>